<evidence type="ECO:0000313" key="1">
    <source>
        <dbReference type="EMBL" id="CEG55729.1"/>
    </source>
</evidence>
<sequence>MKKTRQEKIIVEGLQNNFLSRHVTAEEIYLYLQQPGKKSDLATINSWCATEAIDCSRKPKKGYGNNKE</sequence>
<keyword evidence="2" id="KW-1185">Reference proteome</keyword>
<dbReference type="HOGENOM" id="CLU_2788778_0_0_6"/>
<reference evidence="2" key="1">
    <citation type="submission" date="2014-09" db="EMBL/GenBank/DDBJ databases">
        <authorList>
            <person name="Gomez-Valero L."/>
        </authorList>
    </citation>
    <scope>NUCLEOTIDE SEQUENCE [LARGE SCALE GENOMIC DNA]</scope>
    <source>
        <strain evidence="2">ATCC700992</strain>
    </source>
</reference>
<proteinExistence type="predicted"/>
<dbReference type="KEGG" id="lfa:LFA_0255"/>
<accession>A0A098G167</accession>
<dbReference type="RefSeq" id="WP_045094556.1">
    <property type="nucleotide sequence ID" value="NZ_LN614827.1"/>
</dbReference>
<evidence type="ECO:0000313" key="2">
    <source>
        <dbReference type="Proteomes" id="UP000032430"/>
    </source>
</evidence>
<dbReference type="Gene3D" id="1.10.10.10">
    <property type="entry name" value="Winged helix-like DNA-binding domain superfamily/Winged helix DNA-binding domain"/>
    <property type="match status" value="1"/>
</dbReference>
<dbReference type="EMBL" id="LN614827">
    <property type="protein sequence ID" value="CEG55729.1"/>
    <property type="molecule type" value="Genomic_DNA"/>
</dbReference>
<dbReference type="Proteomes" id="UP000032430">
    <property type="component" value="Chromosome I"/>
</dbReference>
<protein>
    <recommendedName>
        <fullName evidence="3">Transposase</fullName>
    </recommendedName>
</protein>
<dbReference type="STRING" id="1212491.LFA_0255"/>
<evidence type="ECO:0008006" key="3">
    <source>
        <dbReference type="Google" id="ProtNLM"/>
    </source>
</evidence>
<dbReference type="InterPro" id="IPR036388">
    <property type="entry name" value="WH-like_DNA-bd_sf"/>
</dbReference>
<dbReference type="AlphaFoldDB" id="A0A098G167"/>
<organism evidence="1 2">
    <name type="scientific">Legionella fallonii LLAP-10</name>
    <dbReference type="NCBI Taxonomy" id="1212491"/>
    <lineage>
        <taxon>Bacteria</taxon>
        <taxon>Pseudomonadati</taxon>
        <taxon>Pseudomonadota</taxon>
        <taxon>Gammaproteobacteria</taxon>
        <taxon>Legionellales</taxon>
        <taxon>Legionellaceae</taxon>
        <taxon>Legionella</taxon>
    </lineage>
</organism>
<name>A0A098G167_9GAMM</name>
<gene>
    <name evidence="1" type="ORF">LFA_0255</name>
</gene>